<accession>A0A067SBE4</accession>
<evidence type="ECO:0000313" key="2">
    <source>
        <dbReference type="Proteomes" id="UP000027222"/>
    </source>
</evidence>
<protein>
    <submittedName>
        <fullName evidence="1">Uncharacterized protein</fullName>
    </submittedName>
</protein>
<dbReference type="Proteomes" id="UP000027222">
    <property type="component" value="Unassembled WGS sequence"/>
</dbReference>
<dbReference type="HOGENOM" id="CLU_082782_0_0_1"/>
<reference evidence="2" key="1">
    <citation type="journal article" date="2014" name="Proc. Natl. Acad. Sci. U.S.A.">
        <title>Extensive sampling of basidiomycete genomes demonstrates inadequacy of the white-rot/brown-rot paradigm for wood decay fungi.</title>
        <authorList>
            <person name="Riley R."/>
            <person name="Salamov A.A."/>
            <person name="Brown D.W."/>
            <person name="Nagy L.G."/>
            <person name="Floudas D."/>
            <person name="Held B.W."/>
            <person name="Levasseur A."/>
            <person name="Lombard V."/>
            <person name="Morin E."/>
            <person name="Otillar R."/>
            <person name="Lindquist E.A."/>
            <person name="Sun H."/>
            <person name="LaButti K.M."/>
            <person name="Schmutz J."/>
            <person name="Jabbour D."/>
            <person name="Luo H."/>
            <person name="Baker S.E."/>
            <person name="Pisabarro A.G."/>
            <person name="Walton J.D."/>
            <person name="Blanchette R.A."/>
            <person name="Henrissat B."/>
            <person name="Martin F."/>
            <person name="Cullen D."/>
            <person name="Hibbett D.S."/>
            <person name="Grigoriev I.V."/>
        </authorList>
    </citation>
    <scope>NUCLEOTIDE SEQUENCE [LARGE SCALE GENOMIC DNA]</scope>
    <source>
        <strain evidence="2">CBS 339.88</strain>
    </source>
</reference>
<name>A0A067SBE4_GALM3</name>
<dbReference type="OrthoDB" id="3030934at2759"/>
<organism evidence="1 2">
    <name type="scientific">Galerina marginata (strain CBS 339.88)</name>
    <dbReference type="NCBI Taxonomy" id="685588"/>
    <lineage>
        <taxon>Eukaryota</taxon>
        <taxon>Fungi</taxon>
        <taxon>Dikarya</taxon>
        <taxon>Basidiomycota</taxon>
        <taxon>Agaricomycotina</taxon>
        <taxon>Agaricomycetes</taxon>
        <taxon>Agaricomycetidae</taxon>
        <taxon>Agaricales</taxon>
        <taxon>Agaricineae</taxon>
        <taxon>Strophariaceae</taxon>
        <taxon>Galerina</taxon>
    </lineage>
</organism>
<gene>
    <name evidence="1" type="ORF">GALMADRAFT_149011</name>
</gene>
<dbReference type="AlphaFoldDB" id="A0A067SBE4"/>
<proteinExistence type="predicted"/>
<dbReference type="EMBL" id="KL142538">
    <property type="protein sequence ID" value="KDR65074.1"/>
    <property type="molecule type" value="Genomic_DNA"/>
</dbReference>
<sequence length="276" mass="30487">MGNVHSHTKDNTAFLPTELILQGMQGVDVLLLHVVAKTDSRMRGAVKDTLRMRMTHELAPFVPPNDIAGFFSTLTASGSVVAGSVAQAVLTPSIFANDVPNNLNIFIGRGTLPVWLSYLHDLAYVVREDVTPSHNNVIKVVSLKNSLASGQNILLSEGQGFTSITPIFGSSLTSQMNFFTQFNIYCMEPGLTLNLKTIRIGRDLERYYPSNDHFQGRGIKIINRDEEITLCRKRKLCRALRKVASPFLTEVVAKMTIVPVNYSEYEIGSMFPAAPV</sequence>
<evidence type="ECO:0000313" key="1">
    <source>
        <dbReference type="EMBL" id="KDR65074.1"/>
    </source>
</evidence>
<keyword evidence="2" id="KW-1185">Reference proteome</keyword>